<reference evidence="1 2" key="1">
    <citation type="journal article" date="2009" name="Stand. Genomic Sci.">
        <title>Complete genome sequence of Actinosynnema mirum type strain (101).</title>
        <authorList>
            <person name="Land M."/>
            <person name="Lapidus A."/>
            <person name="Mayilraj S."/>
            <person name="Chen F."/>
            <person name="Copeland A."/>
            <person name="Del Rio T.G."/>
            <person name="Nolan M."/>
            <person name="Lucas S."/>
            <person name="Tice H."/>
            <person name="Cheng J.F."/>
            <person name="Chertkov O."/>
            <person name="Bruce D."/>
            <person name="Goodwin L."/>
            <person name="Pitluck S."/>
            <person name="Rohde M."/>
            <person name="Goker M."/>
            <person name="Pati A."/>
            <person name="Ivanova N."/>
            <person name="Mavromatis K."/>
            <person name="Chen A."/>
            <person name="Palaniappan K."/>
            <person name="Hauser L."/>
            <person name="Chang Y.J."/>
            <person name="Jeffries C.C."/>
            <person name="Brettin T."/>
            <person name="Detter J.C."/>
            <person name="Han C."/>
            <person name="Chain P."/>
            <person name="Tindall B.J."/>
            <person name="Bristow J."/>
            <person name="Eisen J.A."/>
            <person name="Markowitz V."/>
            <person name="Hugenholtz P."/>
            <person name="Kyrpides N.C."/>
            <person name="Klenk H.P."/>
        </authorList>
    </citation>
    <scope>NUCLEOTIDE SEQUENCE [LARGE SCALE GENOMIC DNA]</scope>
    <source>
        <strain evidence="2">ATCC 29888 / DSM 43827 / JCM 3225 / NBRC 14064 / NCIMB 13271 / NRRL B-12336 / IMRU 3971 / 101</strain>
    </source>
</reference>
<gene>
    <name evidence="1" type="ordered locus">Amir_1636</name>
</gene>
<dbReference type="OrthoDB" id="1954318at2"/>
<dbReference type="HOGENOM" id="CLU_2091575_0_0_11"/>
<sequence length="116" mass="13006">MDVEFGQMMDELVDAMGDASEETVREVTDDLLAESRIVVPYQEGDLSRAGHAEVRQVGVAGAQGEVRYDIVYARYQELREDLRHQDSGTAHYLGGTMKANSGRYMDHLGRVWDKLA</sequence>
<organism evidence="1 2">
    <name type="scientific">Actinosynnema mirum (strain ATCC 29888 / DSM 43827 / JCM 3225 / NBRC 14064 / NCIMB 13271 / NRRL B-12336 / IMRU 3971 / 101)</name>
    <dbReference type="NCBI Taxonomy" id="446462"/>
    <lineage>
        <taxon>Bacteria</taxon>
        <taxon>Bacillati</taxon>
        <taxon>Actinomycetota</taxon>
        <taxon>Actinomycetes</taxon>
        <taxon>Pseudonocardiales</taxon>
        <taxon>Pseudonocardiaceae</taxon>
        <taxon>Actinosynnema</taxon>
    </lineage>
</organism>
<dbReference type="RefSeq" id="WP_015800474.1">
    <property type="nucleotide sequence ID" value="NC_013093.1"/>
</dbReference>
<name>C6WBL7_ACTMD</name>
<dbReference type="STRING" id="446462.Amir_1636"/>
<evidence type="ECO:0000313" key="1">
    <source>
        <dbReference type="EMBL" id="ACU35585.1"/>
    </source>
</evidence>
<keyword evidence="2" id="KW-1185">Reference proteome</keyword>
<evidence type="ECO:0008006" key="3">
    <source>
        <dbReference type="Google" id="ProtNLM"/>
    </source>
</evidence>
<dbReference type="EMBL" id="CP001630">
    <property type="protein sequence ID" value="ACU35585.1"/>
    <property type="molecule type" value="Genomic_DNA"/>
</dbReference>
<accession>C6WBL7</accession>
<proteinExistence type="predicted"/>
<dbReference type="AlphaFoldDB" id="C6WBL7"/>
<evidence type="ECO:0000313" key="2">
    <source>
        <dbReference type="Proteomes" id="UP000002213"/>
    </source>
</evidence>
<dbReference type="KEGG" id="ami:Amir_1636"/>
<dbReference type="Proteomes" id="UP000002213">
    <property type="component" value="Chromosome"/>
</dbReference>
<protein>
    <recommendedName>
        <fullName evidence="3">HK97 gp10 family phage protein</fullName>
    </recommendedName>
</protein>